<gene>
    <name evidence="2" type="ORF">AVDCRST_MAG22-177</name>
</gene>
<feature type="region of interest" description="Disordered" evidence="1">
    <location>
        <begin position="178"/>
        <end position="243"/>
    </location>
</feature>
<dbReference type="AlphaFoldDB" id="A0A6J4NGG6"/>
<accession>A0A6J4NGG6</accession>
<feature type="non-terminal residue" evidence="2">
    <location>
        <position position="1"/>
    </location>
</feature>
<feature type="compositionally biased region" description="Basic and acidic residues" evidence="1">
    <location>
        <begin position="215"/>
        <end position="226"/>
    </location>
</feature>
<evidence type="ECO:0000313" key="2">
    <source>
        <dbReference type="EMBL" id="CAA9384567.1"/>
    </source>
</evidence>
<dbReference type="EMBL" id="CADCUV010000012">
    <property type="protein sequence ID" value="CAA9384567.1"/>
    <property type="molecule type" value="Genomic_DNA"/>
</dbReference>
<protein>
    <submittedName>
        <fullName evidence="2">Uncharacterized protein</fullName>
    </submittedName>
</protein>
<organism evidence="2">
    <name type="scientific">uncultured Rubrobacteraceae bacterium</name>
    <dbReference type="NCBI Taxonomy" id="349277"/>
    <lineage>
        <taxon>Bacteria</taxon>
        <taxon>Bacillati</taxon>
        <taxon>Actinomycetota</taxon>
        <taxon>Rubrobacteria</taxon>
        <taxon>Rubrobacterales</taxon>
        <taxon>Rubrobacteraceae</taxon>
        <taxon>environmental samples</taxon>
    </lineage>
</organism>
<evidence type="ECO:0000256" key="1">
    <source>
        <dbReference type="SAM" id="MobiDB-lite"/>
    </source>
</evidence>
<proteinExistence type="predicted"/>
<sequence length="243" mass="27548">GVRHGKPSRAGRFREIRRERGRTFAGSVRVGGGRVRLQGPRRELHKYREGGSYAAGSLLRRHPSSGRFRQPSDLCRDLLVVPGDTRRFLQHAELHRRGDRGCGQCHCGLHRQHNLHPDTRGGVPLYRGRHLPPPGVALRQARQRRIRGDLQGGLLRLRHLRGQLDHLPLQPDTVDRSRNRWVVGAPDRGVRRGHTGAGYQGSPLDDHRTRRRRGARADRGDHPDRPAHRRRCPVGDLRSPTGL</sequence>
<reference evidence="2" key="1">
    <citation type="submission" date="2020-02" db="EMBL/GenBank/DDBJ databases">
        <authorList>
            <person name="Meier V. D."/>
        </authorList>
    </citation>
    <scope>NUCLEOTIDE SEQUENCE</scope>
    <source>
        <strain evidence="2">AVDCRST_MAG22</strain>
    </source>
</reference>
<name>A0A6J4NGG6_9ACTN</name>
<feature type="non-terminal residue" evidence="2">
    <location>
        <position position="243"/>
    </location>
</feature>